<dbReference type="PROSITE" id="PS50172">
    <property type="entry name" value="BRCT"/>
    <property type="match status" value="1"/>
</dbReference>
<dbReference type="GO" id="GO:1990404">
    <property type="term" value="F:NAD+-protein mono-ADP-ribosyltransferase activity"/>
    <property type="evidence" value="ECO:0007669"/>
    <property type="project" value="TreeGrafter"/>
</dbReference>
<evidence type="ECO:0000256" key="2">
    <source>
        <dbReference type="ARBA" id="ARBA00022679"/>
    </source>
</evidence>
<dbReference type="GO" id="GO:0003950">
    <property type="term" value="F:NAD+ poly-ADP-ribosyltransferase activity"/>
    <property type="evidence" value="ECO:0007669"/>
    <property type="project" value="UniProtKB-UniRule"/>
</dbReference>
<dbReference type="CDD" id="cd00027">
    <property type="entry name" value="BRCT"/>
    <property type="match status" value="1"/>
</dbReference>
<dbReference type="InterPro" id="IPR036930">
    <property type="entry name" value="WGR_dom_sf"/>
</dbReference>
<dbReference type="SUPFAM" id="SSF49777">
    <property type="entry name" value="PEBP-like"/>
    <property type="match status" value="1"/>
</dbReference>
<reference evidence="9" key="1">
    <citation type="submission" date="2021-07" db="EMBL/GenBank/DDBJ databases">
        <authorList>
            <person name="Branca A.L. A."/>
        </authorList>
    </citation>
    <scope>NUCLEOTIDE SEQUENCE</scope>
</reference>
<dbReference type="PANTHER" id="PTHR10459:SF60">
    <property type="entry name" value="POLY [ADP-RIBOSE] POLYMERASE 2"/>
    <property type="match status" value="1"/>
</dbReference>
<feature type="region of interest" description="Disordered" evidence="6">
    <location>
        <begin position="315"/>
        <end position="336"/>
    </location>
</feature>
<dbReference type="InterPro" id="IPR036610">
    <property type="entry name" value="PEBP-like_sf"/>
</dbReference>
<sequence length="791" mass="88951">MSDGHINTAFSLIENDESKVLTMTIGKHENVQPGARLPRKDAQDPPKLSFAGAKPDTKYVVVSLDIDAPFPSFGVLGPILHWIQSDVKVTESFALEFDAPFIANWIGPAPPPGSAPHRYIFFLYEQPDSFDLKDHAPADGKALSNWNRMRYDLDAWAEQAKLGPPVAFNYFSSILILSLFRHPSFHNNNLLILRDSFNEMTTDKSVEKLTDSLKELVIGASGKIPGFLHDIKRLVEECGAKFVDAEGGIKDCTHLITTIRGVHGSYKKVTLADSEGCYIVTMDWLLKTLKKKAPQKVQKYLLKRIKLKNVIETTPSKRGREDDSGEEDSASSKKTALFSKRDSMDTIRQHNFQTLSDLVDYNFEDSNEVLTVWLDDSGFLWDVILVKFDEQYGAAKFMRIQILHSHYDDSGPSVWLCRYHSTIAVKDIDGEQYEGRFEDFASTRIRFRKAFRKFTGLSWDRRDSDPLVDHWIFLKMSHGMAPLGRETEQVIPEVLAILKMIFGAEYLAHYTASLTARGYGFSFTTPEDKVWFRIALACMEMDLKLRIDNTKSETRNFLERMIQSMVSGSAVSVFNIPSVKAGNFNFDARVFESFELLLKLQDAVDIMENSDDPEMSLSQIYHGLGLAKMNLGDGERFSEWQKADVSRKGDRRLLWHGSGCANFAGILTQGLRDGGLVSPNGKPFLPGIYFADMSTKSAGYSGSTANKECLIMLCEVELGVGETVAGRRVGATTHNAWRTAGYIHPDFKNVRVPDVNAGRSTNTGSGLFHCEYIAHDPAQVIQRYLFHIKLR</sequence>
<dbReference type="Pfam" id="PF00644">
    <property type="entry name" value="PARP"/>
    <property type="match status" value="1"/>
</dbReference>
<evidence type="ECO:0000256" key="6">
    <source>
        <dbReference type="SAM" id="MobiDB-lite"/>
    </source>
</evidence>
<organism evidence="9 10">
    <name type="scientific">Penicillium salamii</name>
    <dbReference type="NCBI Taxonomy" id="1612424"/>
    <lineage>
        <taxon>Eukaryota</taxon>
        <taxon>Fungi</taxon>
        <taxon>Dikarya</taxon>
        <taxon>Ascomycota</taxon>
        <taxon>Pezizomycotina</taxon>
        <taxon>Eurotiomycetes</taxon>
        <taxon>Eurotiomycetidae</taxon>
        <taxon>Eurotiales</taxon>
        <taxon>Aspergillaceae</taxon>
        <taxon>Penicillium</taxon>
    </lineage>
</organism>
<evidence type="ECO:0000259" key="8">
    <source>
        <dbReference type="PROSITE" id="PS51059"/>
    </source>
</evidence>
<keyword evidence="3 5" id="KW-0520">NAD</keyword>
<evidence type="ECO:0000256" key="1">
    <source>
        <dbReference type="ARBA" id="ARBA00022676"/>
    </source>
</evidence>
<dbReference type="GO" id="GO:0006302">
    <property type="term" value="P:double-strand break repair"/>
    <property type="evidence" value="ECO:0007669"/>
    <property type="project" value="TreeGrafter"/>
</dbReference>
<gene>
    <name evidence="9" type="ORF">PSALAMII_LOCUS8296</name>
</gene>
<protein>
    <recommendedName>
        <fullName evidence="5">Poly [ADP-ribose] polymerase</fullName>
        <shortName evidence="5">PARP</shortName>
        <ecNumber evidence="5">2.4.2.-</ecNumber>
    </recommendedName>
</protein>
<dbReference type="PANTHER" id="PTHR10459">
    <property type="entry name" value="DNA LIGASE"/>
    <property type="match status" value="1"/>
</dbReference>
<dbReference type="Gene3D" id="3.90.280.10">
    <property type="entry name" value="PEBP-like"/>
    <property type="match status" value="1"/>
</dbReference>
<dbReference type="EC" id="2.4.2.-" evidence="5"/>
<feature type="domain" description="PARP catalytic" evidence="8">
    <location>
        <begin position="577"/>
        <end position="791"/>
    </location>
</feature>
<comment type="caution">
    <text evidence="9">The sequence shown here is derived from an EMBL/GenBank/DDBJ whole genome shotgun (WGS) entry which is preliminary data.</text>
</comment>
<keyword evidence="2 5" id="KW-0808">Transferase</keyword>
<dbReference type="InterPro" id="IPR008914">
    <property type="entry name" value="PEBP"/>
</dbReference>
<accession>A0A9W4NU11</accession>
<dbReference type="Proteomes" id="UP001152592">
    <property type="component" value="Unassembled WGS sequence"/>
</dbReference>
<evidence type="ECO:0000256" key="3">
    <source>
        <dbReference type="ARBA" id="ARBA00023027"/>
    </source>
</evidence>
<dbReference type="SUPFAM" id="SSF56399">
    <property type="entry name" value="ADP-ribosylation"/>
    <property type="match status" value="1"/>
</dbReference>
<evidence type="ECO:0000313" key="9">
    <source>
        <dbReference type="EMBL" id="CAG8406982.1"/>
    </source>
</evidence>
<dbReference type="GO" id="GO:0005730">
    <property type="term" value="C:nucleolus"/>
    <property type="evidence" value="ECO:0007669"/>
    <property type="project" value="TreeGrafter"/>
</dbReference>
<dbReference type="AlphaFoldDB" id="A0A9W4NU11"/>
<feature type="domain" description="BRCT" evidence="7">
    <location>
        <begin position="230"/>
        <end position="302"/>
    </location>
</feature>
<dbReference type="InterPro" id="IPR036420">
    <property type="entry name" value="BRCT_dom_sf"/>
</dbReference>
<comment type="catalytic activity">
    <reaction evidence="4">
        <text>NAD(+) + (ADP-D-ribosyl)n-acceptor = nicotinamide + (ADP-D-ribosyl)n+1-acceptor + H(+).</text>
        <dbReference type="EC" id="2.4.2.30"/>
    </reaction>
</comment>
<dbReference type="InterPro" id="IPR050800">
    <property type="entry name" value="ARTD/PARP"/>
</dbReference>
<dbReference type="InterPro" id="IPR035810">
    <property type="entry name" value="PEBP_euk"/>
</dbReference>
<dbReference type="EMBL" id="CAJVPD010000260">
    <property type="protein sequence ID" value="CAG8406982.1"/>
    <property type="molecule type" value="Genomic_DNA"/>
</dbReference>
<evidence type="ECO:0000256" key="4">
    <source>
        <dbReference type="ARBA" id="ARBA00033987"/>
    </source>
</evidence>
<proteinExistence type="predicted"/>
<dbReference type="PROSITE" id="PS51059">
    <property type="entry name" value="PARP_CATALYTIC"/>
    <property type="match status" value="1"/>
</dbReference>
<dbReference type="SUPFAM" id="SSF52113">
    <property type="entry name" value="BRCT domain"/>
    <property type="match status" value="1"/>
</dbReference>
<dbReference type="CDD" id="cd00866">
    <property type="entry name" value="PEBP_euk"/>
    <property type="match status" value="1"/>
</dbReference>
<dbReference type="GO" id="GO:0070212">
    <property type="term" value="P:protein poly-ADP-ribosylation"/>
    <property type="evidence" value="ECO:0007669"/>
    <property type="project" value="TreeGrafter"/>
</dbReference>
<dbReference type="InterPro" id="IPR001357">
    <property type="entry name" value="BRCT_dom"/>
</dbReference>
<evidence type="ECO:0000313" key="10">
    <source>
        <dbReference type="Proteomes" id="UP001152592"/>
    </source>
</evidence>
<evidence type="ECO:0000259" key="7">
    <source>
        <dbReference type="PROSITE" id="PS50172"/>
    </source>
</evidence>
<keyword evidence="1 5" id="KW-0328">Glycosyltransferase</keyword>
<dbReference type="SUPFAM" id="SSF142921">
    <property type="entry name" value="WGR domain-like"/>
    <property type="match status" value="1"/>
</dbReference>
<dbReference type="Pfam" id="PF01161">
    <property type="entry name" value="PBP"/>
    <property type="match status" value="1"/>
</dbReference>
<dbReference type="InterPro" id="IPR012317">
    <property type="entry name" value="Poly(ADP-ribose)pol_cat_dom"/>
</dbReference>
<evidence type="ECO:0000256" key="5">
    <source>
        <dbReference type="RuleBase" id="RU362114"/>
    </source>
</evidence>
<name>A0A9W4NU11_9EURO</name>
<dbReference type="OrthoDB" id="2250022at2759"/>
<dbReference type="Gene3D" id="3.90.228.10">
    <property type="match status" value="1"/>
</dbReference>
<dbReference type="Gene3D" id="3.40.50.10190">
    <property type="entry name" value="BRCT domain"/>
    <property type="match status" value="1"/>
</dbReference>